<sequence>MLQRNSQKGEETYCNDNIHDYGERLHAKERTEWYVRFLLLLSLKMTFLPDFGATITPATGGHRCPSGPVLMAYTRLPALYNYSKEFELPVEKVKATMNRKQFVGLRAP</sequence>
<protein>
    <submittedName>
        <fullName evidence="1 3">Uncharacterized protein</fullName>
    </submittedName>
</protein>
<proteinExistence type="predicted"/>
<reference evidence="1 2" key="2">
    <citation type="submission" date="2018-11" db="EMBL/GenBank/DDBJ databases">
        <authorList>
            <consortium name="Pathogen Informatics"/>
        </authorList>
    </citation>
    <scope>NUCLEOTIDE SEQUENCE [LARGE SCALE GENOMIC DNA]</scope>
</reference>
<organism evidence="2 3">
    <name type="scientific">Toxocara canis</name>
    <name type="common">Canine roundworm</name>
    <dbReference type="NCBI Taxonomy" id="6265"/>
    <lineage>
        <taxon>Eukaryota</taxon>
        <taxon>Metazoa</taxon>
        <taxon>Ecdysozoa</taxon>
        <taxon>Nematoda</taxon>
        <taxon>Chromadorea</taxon>
        <taxon>Rhabditida</taxon>
        <taxon>Spirurina</taxon>
        <taxon>Ascaridomorpha</taxon>
        <taxon>Ascaridoidea</taxon>
        <taxon>Toxocaridae</taxon>
        <taxon>Toxocara</taxon>
    </lineage>
</organism>
<evidence type="ECO:0000313" key="1">
    <source>
        <dbReference type="EMBL" id="VDM41987.1"/>
    </source>
</evidence>
<evidence type="ECO:0000313" key="2">
    <source>
        <dbReference type="Proteomes" id="UP000050794"/>
    </source>
</evidence>
<dbReference type="Proteomes" id="UP000050794">
    <property type="component" value="Unassembled WGS sequence"/>
</dbReference>
<dbReference type="AlphaFoldDB" id="A0A183UQ96"/>
<name>A0A183UQ96_TOXCA</name>
<keyword evidence="2" id="KW-1185">Reference proteome</keyword>
<reference evidence="3" key="1">
    <citation type="submission" date="2016-06" db="UniProtKB">
        <authorList>
            <consortium name="WormBaseParasite"/>
        </authorList>
    </citation>
    <scope>IDENTIFICATION</scope>
</reference>
<dbReference type="EMBL" id="UYWY01020577">
    <property type="protein sequence ID" value="VDM41987.1"/>
    <property type="molecule type" value="Genomic_DNA"/>
</dbReference>
<gene>
    <name evidence="1" type="ORF">TCNE_LOCUS10666</name>
</gene>
<evidence type="ECO:0000313" key="3">
    <source>
        <dbReference type="WBParaSite" id="TCNE_0001066601-mRNA-1"/>
    </source>
</evidence>
<dbReference type="WBParaSite" id="TCNE_0001066601-mRNA-1">
    <property type="protein sequence ID" value="TCNE_0001066601-mRNA-1"/>
    <property type="gene ID" value="TCNE_0001066601"/>
</dbReference>
<accession>A0A183UQ96</accession>